<protein>
    <submittedName>
        <fullName evidence="1">Uncharacterized protein</fullName>
    </submittedName>
</protein>
<reference evidence="1" key="1">
    <citation type="submission" date="2014-07" db="EMBL/GenBank/DDBJ databases">
        <authorList>
            <person name="Urmite Genomes Urmite Genomes"/>
        </authorList>
    </citation>
    <scope>NUCLEOTIDE SEQUENCE</scope>
    <source>
        <strain evidence="1">11W110_air</strain>
    </source>
</reference>
<dbReference type="EMBL" id="LN483072">
    <property type="protein sequence ID" value="CEA09683.1"/>
    <property type="molecule type" value="Genomic_DNA"/>
</dbReference>
<sequence>MDVATLATVTRINDQLDSLGPERDRADLEALYKIFSALAPSFERGRGAKRGTPEADGAGRVNHLLRLTIVDLWQDPRMPGRGVKPRQMHKHNKPFVYPWSPRARDLYFAAKADASVSTSGMLVLEHTIPLSILRDELMHAILKGCSQDEWTELFLAAHRGLSFAVLARDEDDIINSNGHRSALVADDPSPWARYRKAGMVQEDFIALTADPRWSEPDANRG</sequence>
<dbReference type="PATRIC" id="fig|1461584.3.peg.3030"/>
<proteinExistence type="predicted"/>
<organism evidence="1">
    <name type="scientific">Arthrobacter saudimassiliensis</name>
    <dbReference type="NCBI Taxonomy" id="1461584"/>
    <lineage>
        <taxon>Bacteria</taxon>
        <taxon>Bacillati</taxon>
        <taxon>Actinomycetota</taxon>
        <taxon>Actinomycetes</taxon>
        <taxon>Micrococcales</taxon>
        <taxon>Micrococcaceae</taxon>
        <taxon>Arthrobacter</taxon>
    </lineage>
</organism>
<accession>A0A078MR66</accession>
<name>A0A078MR66_9MICC</name>
<gene>
    <name evidence="1" type="ORF">BN1051_03055</name>
</gene>
<evidence type="ECO:0000313" key="1">
    <source>
        <dbReference type="EMBL" id="CEA09683.1"/>
    </source>
</evidence>
<dbReference type="AlphaFoldDB" id="A0A078MR66"/>